<evidence type="ECO:0000256" key="1">
    <source>
        <dbReference type="SAM" id="MobiDB-lite"/>
    </source>
</evidence>
<evidence type="ECO:0000259" key="2">
    <source>
        <dbReference type="SMART" id="SM01124"/>
    </source>
</evidence>
<dbReference type="PANTHER" id="PTHR12849">
    <property type="entry name" value="RNA LARIAT DEBRANCHING ENZYME"/>
    <property type="match status" value="1"/>
</dbReference>
<feature type="compositionally biased region" description="Polar residues" evidence="1">
    <location>
        <begin position="409"/>
        <end position="419"/>
    </location>
</feature>
<dbReference type="Pfam" id="PF00149">
    <property type="entry name" value="Metallophos"/>
    <property type="match status" value="1"/>
</dbReference>
<dbReference type="GO" id="GO:0008419">
    <property type="term" value="F:RNA lariat debranching enzyme activity"/>
    <property type="evidence" value="ECO:0007669"/>
    <property type="project" value="TreeGrafter"/>
</dbReference>
<gene>
    <name evidence="3" type="ORF">BN869_000008434_1</name>
</gene>
<dbReference type="GO" id="GO:0005634">
    <property type="term" value="C:nucleus"/>
    <property type="evidence" value="ECO:0007669"/>
    <property type="project" value="TreeGrafter"/>
</dbReference>
<dbReference type="InterPro" id="IPR004843">
    <property type="entry name" value="Calcineurin-like_PHP"/>
</dbReference>
<protein>
    <recommendedName>
        <fullName evidence="2">Lariat debranching enzyme C-terminal domain-containing protein</fullName>
    </recommendedName>
</protein>
<dbReference type="GO" id="GO:0000398">
    <property type="term" value="P:mRNA splicing, via spliceosome"/>
    <property type="evidence" value="ECO:0007669"/>
    <property type="project" value="TreeGrafter"/>
</dbReference>
<feature type="compositionally biased region" description="Acidic residues" evidence="1">
    <location>
        <begin position="456"/>
        <end position="465"/>
    </location>
</feature>
<organism evidence="3">
    <name type="scientific">Bionectria ochroleuca</name>
    <name type="common">Gliocladium roseum</name>
    <dbReference type="NCBI Taxonomy" id="29856"/>
    <lineage>
        <taxon>Eukaryota</taxon>
        <taxon>Fungi</taxon>
        <taxon>Dikarya</taxon>
        <taxon>Ascomycota</taxon>
        <taxon>Pezizomycotina</taxon>
        <taxon>Sordariomycetes</taxon>
        <taxon>Hypocreomycetidae</taxon>
        <taxon>Hypocreales</taxon>
        <taxon>Bionectriaceae</taxon>
        <taxon>Clonostachys</taxon>
    </lineage>
</organism>
<dbReference type="InterPro" id="IPR007708">
    <property type="entry name" value="DBR1_C"/>
</dbReference>
<reference evidence="3" key="1">
    <citation type="submission" date="2015-01" db="EMBL/GenBank/DDBJ databases">
        <authorList>
            <person name="Durling Mikael"/>
        </authorList>
    </citation>
    <scope>NUCLEOTIDE SEQUENCE</scope>
</reference>
<feature type="domain" description="Lariat debranching enzyme C-terminal" evidence="2">
    <location>
        <begin position="285"/>
        <end position="444"/>
    </location>
</feature>
<dbReference type="SUPFAM" id="SSF56300">
    <property type="entry name" value="Metallo-dependent phosphatases"/>
    <property type="match status" value="1"/>
</dbReference>
<dbReference type="PANTHER" id="PTHR12849:SF0">
    <property type="entry name" value="LARIAT DEBRANCHING ENZYME"/>
    <property type="match status" value="1"/>
</dbReference>
<feature type="compositionally biased region" description="Basic and acidic residues" evidence="1">
    <location>
        <begin position="440"/>
        <end position="455"/>
    </location>
</feature>
<dbReference type="EMBL" id="CDPU01000028">
    <property type="protein sequence ID" value="CEO52376.1"/>
    <property type="molecule type" value="Genomic_DNA"/>
</dbReference>
<dbReference type="Pfam" id="PF05011">
    <property type="entry name" value="DBR1"/>
    <property type="match status" value="1"/>
</dbReference>
<dbReference type="SMART" id="SM01124">
    <property type="entry name" value="DBR1"/>
    <property type="match status" value="1"/>
</dbReference>
<accession>A0A0B7KCG3</accession>
<dbReference type="InterPro" id="IPR029052">
    <property type="entry name" value="Metallo-depent_PP-like"/>
</dbReference>
<evidence type="ECO:0000313" key="3">
    <source>
        <dbReference type="EMBL" id="CEO52376.1"/>
    </source>
</evidence>
<feature type="region of interest" description="Disordered" evidence="1">
    <location>
        <begin position="405"/>
        <end position="465"/>
    </location>
</feature>
<proteinExistence type="predicted"/>
<sequence length="465" mass="52645">MEFSNQPTLKPRIAVVGCGHGQLDTIYADLESGCSSRGWSLSDLDLLIICGDFQAVRNESDLNCMSVPRRYRQLGDFHKYYDKQTRAPVLTIVIGGNHEASNYFFELYHGGWLAPNIFYMGAAGVIRYGPWRIAGLSGIYSRPDYRSPHHERLPYDRDGIKSVYHVREYDVEKLLRVTGHVDIGLTHDWPAWVELCGEYENLYAAKPHFLASAKIDNLGSKPASRLLGYLQPSYWFSGHMHVKFSATIKHVESTFEDTVRLLPVSESIRTTLPLFKKNPSESVVENNSETKQNNVTQFLALSKAAGDHPSTYMELLELELPGRSEEEQYYFSRDENGKYHLSYDEEWLAITRAYNDTLRLADPNTLIVPPAKKKGTVSPSAIARHRTWVRDNISKKGLLRIPEDFTAHAPTQSANTMGGQEQPPEFPNKQTSNFAELLEMEDKFAVSVDDSHQDDDGGGIEFGWE</sequence>
<name>A0A0B7KCG3_BIOOC</name>
<dbReference type="AlphaFoldDB" id="A0A0B7KCG3"/>